<evidence type="ECO:0000256" key="3">
    <source>
        <dbReference type="ARBA" id="ARBA00023082"/>
    </source>
</evidence>
<dbReference type="InterPro" id="IPR039425">
    <property type="entry name" value="RNA_pol_sigma-70-like"/>
</dbReference>
<dbReference type="PANTHER" id="PTHR43133">
    <property type="entry name" value="RNA POLYMERASE ECF-TYPE SIGMA FACTO"/>
    <property type="match status" value="1"/>
</dbReference>
<dbReference type="Gene3D" id="1.10.1740.10">
    <property type="match status" value="1"/>
</dbReference>
<dbReference type="GO" id="GO:0003677">
    <property type="term" value="F:DNA binding"/>
    <property type="evidence" value="ECO:0007669"/>
    <property type="project" value="InterPro"/>
</dbReference>
<dbReference type="Proteomes" id="UP000277236">
    <property type="component" value="Unassembled WGS sequence"/>
</dbReference>
<protein>
    <submittedName>
        <fullName evidence="7">RNA polymerase sigma factor</fullName>
    </submittedName>
</protein>
<dbReference type="SUPFAM" id="SSF88659">
    <property type="entry name" value="Sigma3 and sigma4 domains of RNA polymerase sigma factors"/>
    <property type="match status" value="1"/>
</dbReference>
<dbReference type="AlphaFoldDB" id="A0A3M4M9T9"/>
<comment type="caution">
    <text evidence="7">The sequence shown here is derived from an EMBL/GenBank/DDBJ whole genome shotgun (WGS) entry which is preliminary data.</text>
</comment>
<accession>A0A3M4M9T9</accession>
<evidence type="ECO:0000259" key="6">
    <source>
        <dbReference type="Pfam" id="PF08281"/>
    </source>
</evidence>
<keyword evidence="4" id="KW-0804">Transcription</keyword>
<dbReference type="Pfam" id="PF04542">
    <property type="entry name" value="Sigma70_r2"/>
    <property type="match status" value="1"/>
</dbReference>
<evidence type="ECO:0000256" key="4">
    <source>
        <dbReference type="ARBA" id="ARBA00023163"/>
    </source>
</evidence>
<keyword evidence="2" id="KW-0805">Transcription regulation</keyword>
<dbReference type="Pfam" id="PF08281">
    <property type="entry name" value="Sigma70_r4_2"/>
    <property type="match status" value="1"/>
</dbReference>
<evidence type="ECO:0000256" key="2">
    <source>
        <dbReference type="ARBA" id="ARBA00023015"/>
    </source>
</evidence>
<dbReference type="InterPro" id="IPR013249">
    <property type="entry name" value="RNA_pol_sigma70_r4_t2"/>
</dbReference>
<dbReference type="NCBIfam" id="TIGR02937">
    <property type="entry name" value="sigma70-ECF"/>
    <property type="match status" value="1"/>
</dbReference>
<dbReference type="EMBL" id="RBRE01000005">
    <property type="protein sequence ID" value="RMQ50686.1"/>
    <property type="molecule type" value="Genomic_DNA"/>
</dbReference>
<dbReference type="SUPFAM" id="SSF88946">
    <property type="entry name" value="Sigma2 domain of RNA polymerase sigma factors"/>
    <property type="match status" value="1"/>
</dbReference>
<dbReference type="OrthoDB" id="9797134at2"/>
<proteinExistence type="inferred from homology"/>
<organism evidence="7 8">
    <name type="scientific">Pseudomonas cichorii</name>
    <dbReference type="NCBI Taxonomy" id="36746"/>
    <lineage>
        <taxon>Bacteria</taxon>
        <taxon>Pseudomonadati</taxon>
        <taxon>Pseudomonadota</taxon>
        <taxon>Gammaproteobacteria</taxon>
        <taxon>Pseudomonadales</taxon>
        <taxon>Pseudomonadaceae</taxon>
        <taxon>Pseudomonas</taxon>
    </lineage>
</organism>
<dbReference type="InterPro" id="IPR036388">
    <property type="entry name" value="WH-like_DNA-bd_sf"/>
</dbReference>
<evidence type="ECO:0000313" key="7">
    <source>
        <dbReference type="EMBL" id="RMQ50686.1"/>
    </source>
</evidence>
<dbReference type="RefSeq" id="WP_122313998.1">
    <property type="nucleotide sequence ID" value="NZ_RBRE01000005.1"/>
</dbReference>
<comment type="similarity">
    <text evidence="1">Belongs to the sigma-70 factor family. ECF subfamily.</text>
</comment>
<name>A0A3M4M9T9_PSECI</name>
<dbReference type="Gene3D" id="1.10.10.10">
    <property type="entry name" value="Winged helix-like DNA-binding domain superfamily/Winged helix DNA-binding domain"/>
    <property type="match status" value="1"/>
</dbReference>
<dbReference type="InterPro" id="IPR007627">
    <property type="entry name" value="RNA_pol_sigma70_r2"/>
</dbReference>
<dbReference type="PANTHER" id="PTHR43133:SF63">
    <property type="entry name" value="RNA POLYMERASE SIGMA FACTOR FECI-RELATED"/>
    <property type="match status" value="1"/>
</dbReference>
<dbReference type="GO" id="GO:0006352">
    <property type="term" value="P:DNA-templated transcription initiation"/>
    <property type="evidence" value="ECO:0007669"/>
    <property type="project" value="InterPro"/>
</dbReference>
<feature type="domain" description="RNA polymerase sigma factor 70 region 4 type 2" evidence="6">
    <location>
        <begin position="119"/>
        <end position="166"/>
    </location>
</feature>
<gene>
    <name evidence="7" type="ORF">ALQ04_04335</name>
</gene>
<reference evidence="7 8" key="1">
    <citation type="submission" date="2018-08" db="EMBL/GenBank/DDBJ databases">
        <title>Recombination of ecologically and evolutionarily significant loci maintains genetic cohesion in the Pseudomonas syringae species complex.</title>
        <authorList>
            <person name="Dillon M."/>
            <person name="Thakur S."/>
            <person name="Almeida R.N.D."/>
            <person name="Weir B.S."/>
            <person name="Guttman D.S."/>
        </authorList>
    </citation>
    <scope>NUCLEOTIDE SEQUENCE [LARGE SCALE GENOMIC DNA]</scope>
    <source>
        <strain evidence="7 8">ICMP 3353</strain>
    </source>
</reference>
<dbReference type="InterPro" id="IPR013325">
    <property type="entry name" value="RNA_pol_sigma_r2"/>
</dbReference>
<keyword evidence="3" id="KW-0731">Sigma factor</keyword>
<feature type="domain" description="RNA polymerase sigma-70 region 2" evidence="5">
    <location>
        <begin position="22"/>
        <end position="87"/>
    </location>
</feature>
<evidence type="ECO:0000256" key="1">
    <source>
        <dbReference type="ARBA" id="ARBA00010641"/>
    </source>
</evidence>
<dbReference type="GO" id="GO:0016987">
    <property type="term" value="F:sigma factor activity"/>
    <property type="evidence" value="ECO:0007669"/>
    <property type="project" value="UniProtKB-KW"/>
</dbReference>
<dbReference type="InterPro" id="IPR014284">
    <property type="entry name" value="RNA_pol_sigma-70_dom"/>
</dbReference>
<evidence type="ECO:0000259" key="5">
    <source>
        <dbReference type="Pfam" id="PF04542"/>
    </source>
</evidence>
<sequence>MRDFSAADDDLVADRRQQMSELYSDHHLWLQNWLRKKIGCSQRAADLTQDAFVRILLLAEPLNFKEPRAFLATTATRLLIDGARRRKIERAYLDALAVYADEASLPGPEAIHAALQTLERIAQLLDGLPARPRQAFLLYRLEGLTYCEIATQLGVSSSMVKKYMASVMVHCYKALHGSGHVS</sequence>
<dbReference type="InterPro" id="IPR013324">
    <property type="entry name" value="RNA_pol_sigma_r3/r4-like"/>
</dbReference>
<evidence type="ECO:0000313" key="8">
    <source>
        <dbReference type="Proteomes" id="UP000277236"/>
    </source>
</evidence>
<dbReference type="CDD" id="cd06171">
    <property type="entry name" value="Sigma70_r4"/>
    <property type="match status" value="1"/>
</dbReference>